<gene>
    <name evidence="2" type="ORF">EEDITHA_LOCUS15158</name>
</gene>
<dbReference type="EMBL" id="CAKOGL010000022">
    <property type="protein sequence ID" value="CAH2100272.1"/>
    <property type="molecule type" value="Genomic_DNA"/>
</dbReference>
<dbReference type="AlphaFoldDB" id="A0AAU9UM46"/>
<comment type="caution">
    <text evidence="2">The sequence shown here is derived from an EMBL/GenBank/DDBJ whole genome shotgun (WGS) entry which is preliminary data.</text>
</comment>
<organism evidence="2 3">
    <name type="scientific">Euphydryas editha</name>
    <name type="common">Edith's checkerspot</name>
    <dbReference type="NCBI Taxonomy" id="104508"/>
    <lineage>
        <taxon>Eukaryota</taxon>
        <taxon>Metazoa</taxon>
        <taxon>Ecdysozoa</taxon>
        <taxon>Arthropoda</taxon>
        <taxon>Hexapoda</taxon>
        <taxon>Insecta</taxon>
        <taxon>Pterygota</taxon>
        <taxon>Neoptera</taxon>
        <taxon>Endopterygota</taxon>
        <taxon>Lepidoptera</taxon>
        <taxon>Glossata</taxon>
        <taxon>Ditrysia</taxon>
        <taxon>Papilionoidea</taxon>
        <taxon>Nymphalidae</taxon>
        <taxon>Nymphalinae</taxon>
        <taxon>Euphydryas</taxon>
    </lineage>
</organism>
<accession>A0AAU9UM46</accession>
<evidence type="ECO:0000259" key="1">
    <source>
        <dbReference type="Pfam" id="PF21530"/>
    </source>
</evidence>
<protein>
    <recommendedName>
        <fullName evidence="1">DNA helicase Pif1-like 2B domain-containing protein</fullName>
    </recommendedName>
</protein>
<sequence>MNLTVNIRAPIGGNKNAQEFSDPLVQIGNGVYTGGNTQELGTDTVSLIQDLVSSVYGNVTEIVTYNNSWLCERVILTPRKDQAAAINAEILSFVSGDNVEYISINRVMEEEESTNYPEEFLESLSDPGQPAHIINLKVGVPIMLLRNLSPSQLCNGTRLKVTNLQRNVIEAEIITGCGAGDRVFLTPITLISNDFSFNFKRVQFPVNICYAMTINKSQGQTLQVAGVDLSTVLHCMYNVII</sequence>
<dbReference type="PANTHER" id="PTHR10492:SF57">
    <property type="entry name" value="ATP-DEPENDENT DNA HELICASE"/>
    <property type="match status" value="1"/>
</dbReference>
<dbReference type="InterPro" id="IPR027417">
    <property type="entry name" value="P-loop_NTPase"/>
</dbReference>
<keyword evidence="3" id="KW-1185">Reference proteome</keyword>
<name>A0AAU9UM46_EUPED</name>
<dbReference type="PANTHER" id="PTHR10492">
    <property type="match status" value="1"/>
</dbReference>
<proteinExistence type="predicted"/>
<dbReference type="SUPFAM" id="SSF52540">
    <property type="entry name" value="P-loop containing nucleoside triphosphate hydrolases"/>
    <property type="match status" value="1"/>
</dbReference>
<reference evidence="2" key="1">
    <citation type="submission" date="2022-03" db="EMBL/GenBank/DDBJ databases">
        <authorList>
            <person name="Tunstrom K."/>
        </authorList>
    </citation>
    <scope>NUCLEOTIDE SEQUENCE</scope>
</reference>
<dbReference type="Proteomes" id="UP001153954">
    <property type="component" value="Unassembled WGS sequence"/>
</dbReference>
<feature type="domain" description="DNA helicase Pif1-like 2B" evidence="1">
    <location>
        <begin position="119"/>
        <end position="164"/>
    </location>
</feature>
<evidence type="ECO:0000313" key="2">
    <source>
        <dbReference type="EMBL" id="CAH2100272.1"/>
    </source>
</evidence>
<dbReference type="Pfam" id="PF21530">
    <property type="entry name" value="Pif1_2B_dom"/>
    <property type="match status" value="1"/>
</dbReference>
<evidence type="ECO:0000313" key="3">
    <source>
        <dbReference type="Proteomes" id="UP001153954"/>
    </source>
</evidence>
<dbReference type="InterPro" id="IPR049163">
    <property type="entry name" value="Pif1-like_2B_dom"/>
</dbReference>